<dbReference type="EMBL" id="PPTO01000023">
    <property type="protein sequence ID" value="RDB54970.1"/>
    <property type="molecule type" value="Genomic_DNA"/>
</dbReference>
<dbReference type="Pfam" id="PF14512">
    <property type="entry name" value="TM1586_NiRdase"/>
    <property type="match status" value="1"/>
</dbReference>
<feature type="domain" description="Putative nitroreductase TM1586" evidence="6">
    <location>
        <begin position="4"/>
        <end position="221"/>
    </location>
</feature>
<evidence type="ECO:0000313" key="7">
    <source>
        <dbReference type="EMBL" id="RDB54970.1"/>
    </source>
</evidence>
<comment type="cofactor">
    <cofactor evidence="1">
        <name>FMN</name>
        <dbReference type="ChEBI" id="CHEBI:58210"/>
    </cofactor>
</comment>
<sequence length="234" mass="25390">MITVETIRERHSVREYDERPLTQAEFNALGVVVEECARESGLDIQLVGDNPEVFNVIARFGLIRGCFTHVAFVVDGAKAPGATRAAVDGAIGYWGQKIVLVAQDMGLNTCWCALCARKKSRAVVASGKKVRLIIAVGHGKTQGSPRKTKSAGVLSSVECEKAPAWFTTAMGAAQLAPTAMNNQYFKITLLSDGRTVRIDAPQSGLNAIDQGIVRRNFEIAANESGADWHWERDM</sequence>
<name>A0A369L6B1_9ACTN</name>
<evidence type="ECO:0000256" key="4">
    <source>
        <dbReference type="ARBA" id="ARBA00022643"/>
    </source>
</evidence>
<comment type="similarity">
    <text evidence="2">Belongs to the nitroreductase family.</text>
</comment>
<protein>
    <submittedName>
        <fullName evidence="7">Nitroreductase</fullName>
    </submittedName>
</protein>
<dbReference type="InterPro" id="IPR000415">
    <property type="entry name" value="Nitroreductase-like"/>
</dbReference>
<dbReference type="Gene3D" id="3.40.109.10">
    <property type="entry name" value="NADH Oxidase"/>
    <property type="match status" value="1"/>
</dbReference>
<keyword evidence="5" id="KW-0560">Oxidoreductase</keyword>
<dbReference type="AlphaFoldDB" id="A0A369L6B1"/>
<proteinExistence type="inferred from homology"/>
<dbReference type="InterPro" id="IPR029478">
    <property type="entry name" value="TM1586_NiRdase"/>
</dbReference>
<dbReference type="SUPFAM" id="SSF55469">
    <property type="entry name" value="FMN-dependent nitroreductase-like"/>
    <property type="match status" value="1"/>
</dbReference>
<evidence type="ECO:0000259" key="6">
    <source>
        <dbReference type="Pfam" id="PF14512"/>
    </source>
</evidence>
<accession>A0A369L6B1</accession>
<comment type="caution">
    <text evidence="7">The sequence shown here is derived from an EMBL/GenBank/DDBJ whole genome shotgun (WGS) entry which is preliminary data.</text>
</comment>
<evidence type="ECO:0000313" key="8">
    <source>
        <dbReference type="Proteomes" id="UP000253975"/>
    </source>
</evidence>
<dbReference type="PANTHER" id="PTHR43673:SF2">
    <property type="entry name" value="NITROREDUCTASE"/>
    <property type="match status" value="1"/>
</dbReference>
<reference evidence="7 8" key="1">
    <citation type="journal article" date="2018" name="Elife">
        <title>Discovery and characterization of a prevalent human gut bacterial enzyme sufficient for the inactivation of a family of plant toxins.</title>
        <authorList>
            <person name="Koppel N."/>
            <person name="Bisanz J.E."/>
            <person name="Pandelia M.E."/>
            <person name="Turnbaugh P.J."/>
            <person name="Balskus E.P."/>
        </authorList>
    </citation>
    <scope>NUCLEOTIDE SEQUENCE [LARGE SCALE GENOMIC DNA]</scope>
    <source>
        <strain evidence="7 8">OB21 GAM31</strain>
    </source>
</reference>
<evidence type="ECO:0000256" key="1">
    <source>
        <dbReference type="ARBA" id="ARBA00001917"/>
    </source>
</evidence>
<dbReference type="GO" id="GO:0016491">
    <property type="term" value="F:oxidoreductase activity"/>
    <property type="evidence" value="ECO:0007669"/>
    <property type="project" value="UniProtKB-KW"/>
</dbReference>
<keyword evidence="3" id="KW-0285">Flavoprotein</keyword>
<evidence type="ECO:0000256" key="5">
    <source>
        <dbReference type="ARBA" id="ARBA00023002"/>
    </source>
</evidence>
<evidence type="ECO:0000256" key="3">
    <source>
        <dbReference type="ARBA" id="ARBA00022630"/>
    </source>
</evidence>
<organism evidence="7 8">
    <name type="scientific">Slackia isoflavoniconvertens</name>
    <dbReference type="NCBI Taxonomy" id="572010"/>
    <lineage>
        <taxon>Bacteria</taxon>
        <taxon>Bacillati</taxon>
        <taxon>Actinomycetota</taxon>
        <taxon>Coriobacteriia</taxon>
        <taxon>Eggerthellales</taxon>
        <taxon>Eggerthellaceae</taxon>
        <taxon>Slackia</taxon>
    </lineage>
</organism>
<keyword evidence="4" id="KW-0288">FMN</keyword>
<dbReference type="Proteomes" id="UP000253975">
    <property type="component" value="Unassembled WGS sequence"/>
</dbReference>
<evidence type="ECO:0000256" key="2">
    <source>
        <dbReference type="ARBA" id="ARBA00007118"/>
    </source>
</evidence>
<dbReference type="PANTHER" id="PTHR43673">
    <property type="entry name" value="NAD(P)H NITROREDUCTASE YDGI-RELATED"/>
    <property type="match status" value="1"/>
</dbReference>
<gene>
    <name evidence="7" type="ORF">C1881_09870</name>
</gene>
<dbReference type="RefSeq" id="WP_114616351.1">
    <property type="nucleotide sequence ID" value="NZ_PPTO01000023.1"/>
</dbReference>